<comment type="caution">
    <text evidence="12">The sequence shown here is derived from an EMBL/GenBank/DDBJ whole genome shotgun (WGS) entry which is preliminary data.</text>
</comment>
<dbReference type="InterPro" id="IPR026258">
    <property type="entry name" value="SRP68"/>
</dbReference>
<feature type="region of interest" description="Disordered" evidence="11">
    <location>
        <begin position="243"/>
        <end position="270"/>
    </location>
</feature>
<evidence type="ECO:0000313" key="13">
    <source>
        <dbReference type="Proteomes" id="UP000308768"/>
    </source>
</evidence>
<evidence type="ECO:0000256" key="9">
    <source>
        <dbReference type="ARBA" id="ARBA00029498"/>
    </source>
</evidence>
<dbReference type="PANTHER" id="PTHR12860">
    <property type="entry name" value="SIGNAL RECOGNITION PARTICLE 68 KDA PROTEIN"/>
    <property type="match status" value="1"/>
</dbReference>
<reference evidence="12 13" key="1">
    <citation type="submission" date="2017-03" db="EMBL/GenBank/DDBJ databases">
        <title>Genomes of endolithic fungi from Antarctica.</title>
        <authorList>
            <person name="Coleine C."/>
            <person name="Masonjones S."/>
            <person name="Stajich J.E."/>
        </authorList>
    </citation>
    <scope>NUCLEOTIDE SEQUENCE [LARGE SCALE GENOMIC DNA]</scope>
    <source>
        <strain evidence="12 13">CCFEE 5187</strain>
    </source>
</reference>
<dbReference type="GO" id="GO:0006614">
    <property type="term" value="P:SRP-dependent cotranslational protein targeting to membrane"/>
    <property type="evidence" value="ECO:0007669"/>
    <property type="project" value="InterPro"/>
</dbReference>
<keyword evidence="6 10" id="KW-0733">Signal recognition particle</keyword>
<comment type="function">
    <text evidence="10">Component of the signal recognition particle (SRP) complex, a ribonucleoprotein complex that mediates the cotranslational targeting of secretory and membrane proteins to the endoplasmic reticulum (ER). The SRP complex interacts with the signal sequence in nascent secretory and membrane proteins and directs them to the membrane of the ER.</text>
</comment>
<dbReference type="STRING" id="331657.A0A4U0Y1J1"/>
<dbReference type="GO" id="GO:0030942">
    <property type="term" value="F:endoplasmic reticulum signal peptide binding"/>
    <property type="evidence" value="ECO:0007669"/>
    <property type="project" value="InterPro"/>
</dbReference>
<evidence type="ECO:0000256" key="7">
    <source>
        <dbReference type="ARBA" id="ARBA00023242"/>
    </source>
</evidence>
<dbReference type="CDD" id="cd15481">
    <property type="entry name" value="SRP68-RBD"/>
    <property type="match status" value="1"/>
</dbReference>
<keyword evidence="13" id="KW-1185">Reference proteome</keyword>
<comment type="subcellular location">
    <subcellularLocation>
        <location evidence="1 10">Cytoplasm</location>
    </subcellularLocation>
    <subcellularLocation>
        <location evidence="2">Nucleus</location>
        <location evidence="2">Nucleolus</location>
    </subcellularLocation>
</comment>
<protein>
    <recommendedName>
        <fullName evidence="9 10">Signal recognition particle subunit SRP68</fullName>
        <shortName evidence="10">SRP68</shortName>
    </recommendedName>
</protein>
<evidence type="ECO:0000256" key="8">
    <source>
        <dbReference type="ARBA" id="ARBA00023274"/>
    </source>
</evidence>
<dbReference type="AlphaFoldDB" id="A0A4U0Y1J1"/>
<organism evidence="12 13">
    <name type="scientific">Cryomyces minteri</name>
    <dbReference type="NCBI Taxonomy" id="331657"/>
    <lineage>
        <taxon>Eukaryota</taxon>
        <taxon>Fungi</taxon>
        <taxon>Dikarya</taxon>
        <taxon>Ascomycota</taxon>
        <taxon>Pezizomycotina</taxon>
        <taxon>Dothideomycetes</taxon>
        <taxon>Dothideomycetes incertae sedis</taxon>
        <taxon>Cryomyces</taxon>
    </lineage>
</organism>
<feature type="compositionally biased region" description="Basic and acidic residues" evidence="11">
    <location>
        <begin position="620"/>
        <end position="633"/>
    </location>
</feature>
<evidence type="ECO:0000256" key="10">
    <source>
        <dbReference type="PIRNR" id="PIRNR038995"/>
    </source>
</evidence>
<name>A0A4U0Y1J1_9PEZI</name>
<gene>
    <name evidence="12" type="ORF">B0A49_00125</name>
</gene>
<dbReference type="InterPro" id="IPR038253">
    <property type="entry name" value="SRP68_N_sf"/>
</dbReference>
<accession>A0A4U0Y1J1</accession>
<dbReference type="GO" id="GO:0008312">
    <property type="term" value="F:7S RNA binding"/>
    <property type="evidence" value="ECO:0007669"/>
    <property type="project" value="InterPro"/>
</dbReference>
<dbReference type="OrthoDB" id="10255118at2759"/>
<dbReference type="InterPro" id="IPR034652">
    <property type="entry name" value="SRP68-RBD"/>
</dbReference>
<evidence type="ECO:0000313" key="12">
    <source>
        <dbReference type="EMBL" id="TKA82198.1"/>
    </source>
</evidence>
<dbReference type="GO" id="GO:0005047">
    <property type="term" value="F:signal recognition particle binding"/>
    <property type="evidence" value="ECO:0007669"/>
    <property type="project" value="InterPro"/>
</dbReference>
<comment type="similarity">
    <text evidence="3 10">Belongs to the SRP68 family.</text>
</comment>
<dbReference type="Pfam" id="PF16969">
    <property type="entry name" value="SRP68"/>
    <property type="match status" value="1"/>
</dbReference>
<feature type="region of interest" description="Disordered" evidence="11">
    <location>
        <begin position="617"/>
        <end position="658"/>
    </location>
</feature>
<dbReference type="Proteomes" id="UP000308768">
    <property type="component" value="Unassembled WGS sequence"/>
</dbReference>
<dbReference type="GO" id="GO:0005730">
    <property type="term" value="C:nucleolus"/>
    <property type="evidence" value="ECO:0007669"/>
    <property type="project" value="UniProtKB-SubCell"/>
</dbReference>
<dbReference type="Gene3D" id="1.10.3450.40">
    <property type="entry name" value="Signal recognition particle, SRP68 subunit, RNA-binding domain"/>
    <property type="match status" value="1"/>
</dbReference>
<keyword evidence="8 10" id="KW-0687">Ribonucleoprotein</keyword>
<dbReference type="PIRSF" id="PIRSF038995">
    <property type="entry name" value="SRP68"/>
    <property type="match status" value="1"/>
</dbReference>
<evidence type="ECO:0000256" key="5">
    <source>
        <dbReference type="ARBA" id="ARBA00022884"/>
    </source>
</evidence>
<evidence type="ECO:0000256" key="4">
    <source>
        <dbReference type="ARBA" id="ARBA00022490"/>
    </source>
</evidence>
<keyword evidence="5 10" id="KW-0694">RNA-binding</keyword>
<evidence type="ECO:0000256" key="11">
    <source>
        <dbReference type="SAM" id="MobiDB-lite"/>
    </source>
</evidence>
<evidence type="ECO:0000256" key="6">
    <source>
        <dbReference type="ARBA" id="ARBA00023135"/>
    </source>
</evidence>
<evidence type="ECO:0000256" key="2">
    <source>
        <dbReference type="ARBA" id="ARBA00004604"/>
    </source>
</evidence>
<evidence type="ECO:0000256" key="3">
    <source>
        <dbReference type="ARBA" id="ARBA00009352"/>
    </source>
</evidence>
<dbReference type="PANTHER" id="PTHR12860:SF0">
    <property type="entry name" value="SIGNAL RECOGNITION PARTICLE SUBUNIT SRP68"/>
    <property type="match status" value="1"/>
</dbReference>
<dbReference type="GO" id="GO:0005786">
    <property type="term" value="C:signal recognition particle, endoplasmic reticulum targeting"/>
    <property type="evidence" value="ECO:0007669"/>
    <property type="project" value="UniProtKB-KW"/>
</dbReference>
<keyword evidence="4 10" id="KW-0963">Cytoplasm</keyword>
<keyword evidence="7" id="KW-0539">Nucleus</keyword>
<evidence type="ECO:0000256" key="1">
    <source>
        <dbReference type="ARBA" id="ARBA00004496"/>
    </source>
</evidence>
<dbReference type="EMBL" id="NAJN01000005">
    <property type="protein sequence ID" value="TKA82198.1"/>
    <property type="molecule type" value="Genomic_DNA"/>
</dbReference>
<sequence>MDITSFVVSRRDNALLLGDYGSYRSQLSRRLLTVRKRLRRTTTPKSGKYAPKAPLTAEDVGRNHEFVDLFLLTAERAWAHAMHMKSTHSEDNASKGITGSTRSHIISRLHKASKSAQELVALLKDQDTSGATDADVLEARSYAASLSGAEEFEKQFEGQRPDDAPAQNERWQKCLTYYSEARVLYAALMRETKKDLFKEVLASTVDPSIRYAAYQSHLPRTMAVSVIAKRCFPRSNSDLTTAVEKLDPDALQEEQSASGAASKDSGSENIPNTITWRSRIANIADASIGQALAAVSTAEARLSSFLSSGNTDTISREKAAAYDEVLIASQDAADATRRAIDELEKERVDEGDARMQDLRVTSLAVNYALIGWRVGRNRVLIGREDGALLEGEVSKKPKRPRKDGKEWVEKEEANGRKLARLRERVVLYDATLQSIDSVKELRGAVRDAAFVEELEGKRAYFQALKCLNIAYSHALLSNHKNALALLARALDLASSSLARSSPATAPSAPQHGPPTLAIHPSQISSLHHRLDSLIARHRALAELHKFQQNSVIADAKNMTTSAPLVQRLHDYPAAGVDLKNLVVWPPKLEPVPVKPIFLDVAWNYIEYPGRATQIVTNGDGRAEAAEAVGGKKEEDEEEEEEERPQPQEKKRGWFGFGR</sequence>
<proteinExistence type="inferred from homology"/>